<feature type="compositionally biased region" description="Low complexity" evidence="1">
    <location>
        <begin position="265"/>
        <end position="278"/>
    </location>
</feature>
<dbReference type="EMBL" id="FLQS01000013">
    <property type="protein sequence ID" value="SBS75058.1"/>
    <property type="molecule type" value="Genomic_DNA"/>
</dbReference>
<organism evidence="2">
    <name type="scientific">uncultured Mycobacterium sp</name>
    <dbReference type="NCBI Taxonomy" id="171292"/>
    <lineage>
        <taxon>Bacteria</taxon>
        <taxon>Bacillati</taxon>
        <taxon>Actinomycetota</taxon>
        <taxon>Actinomycetes</taxon>
        <taxon>Mycobacteriales</taxon>
        <taxon>Mycobacteriaceae</taxon>
        <taxon>Mycobacterium</taxon>
        <taxon>environmental samples</taxon>
    </lineage>
</organism>
<feature type="compositionally biased region" description="Basic and acidic residues" evidence="1">
    <location>
        <begin position="368"/>
        <end position="377"/>
    </location>
</feature>
<feature type="region of interest" description="Disordered" evidence="1">
    <location>
        <begin position="1"/>
        <end position="131"/>
    </location>
</feature>
<feature type="compositionally biased region" description="Basic and acidic residues" evidence="1">
    <location>
        <begin position="309"/>
        <end position="325"/>
    </location>
</feature>
<accession>A0A1Y5PGM2</accession>
<protein>
    <submittedName>
        <fullName evidence="2">Uncharacterized protein</fullName>
    </submittedName>
</protein>
<name>A0A1Y5PGM2_9MYCO</name>
<reference evidence="2" key="1">
    <citation type="submission" date="2016-03" db="EMBL/GenBank/DDBJ databases">
        <authorList>
            <person name="Ploux O."/>
        </authorList>
    </citation>
    <scope>NUCLEOTIDE SEQUENCE</scope>
    <source>
        <strain evidence="2">UC10</strain>
    </source>
</reference>
<feature type="region of interest" description="Disordered" evidence="1">
    <location>
        <begin position="254"/>
        <end position="380"/>
    </location>
</feature>
<evidence type="ECO:0000313" key="2">
    <source>
        <dbReference type="EMBL" id="SBS75058.1"/>
    </source>
</evidence>
<sequence length="523" mass="58276">MSSHTMLSPRYSPEECSSESATCPRDRFAVPPTDRPARDGPGLLADVVLAERHHARAGRPRYQRDTRPGGVRGHVDAVLSGRRDRQRGADPVERLHRAQARPDRDRDRDVHRDGAVPEHIAADRGGGPVPAGRLEHHLWPGLPDPAEPPVRCHVRRVLRGYGVHQRRGGRRRRVSRRHHDRRLRLPLDLRADPGGRPDRPRFRVEVGSRRAAGCAQRGQDGLDRCRLHRIDRRRYHAVLVQRRARRVDVDPHAGLAGRGRRRLPRPGCCGQAGGAPPRRAQTHPDTGGLAAARRHHPGHGVVHGGARLHHPEHGRRPGFRLRPERDDDGAAVPHPGSGRTGPHRAVRRAARGPHRIRHGDARRHRCDHRGGRTDGGFRRPQVCGGGTDGCLRIHLHRSGSHAAEFTGCTTGIRRGARRTARHRQRQLWHGLLPGIRLGRPDRRLRHRHVVPAGLLDLCRHRRHRAGIQLRIAAETTYEGSDLPRRFDSSATIALTDGARLIAGGGYPPVDRRGNVVPVALRSA</sequence>
<dbReference type="AlphaFoldDB" id="A0A1Y5PGM2"/>
<feature type="compositionally biased region" description="Basic residues" evidence="1">
    <location>
        <begin position="341"/>
        <end position="367"/>
    </location>
</feature>
<evidence type="ECO:0000256" key="1">
    <source>
        <dbReference type="SAM" id="MobiDB-lite"/>
    </source>
</evidence>
<gene>
    <name evidence="2" type="ORF">MHPYR_200008</name>
</gene>
<feature type="compositionally biased region" description="Basic and acidic residues" evidence="1">
    <location>
        <begin position="81"/>
        <end position="122"/>
    </location>
</feature>
<proteinExistence type="predicted"/>